<dbReference type="Proteomes" id="UP001190700">
    <property type="component" value="Unassembled WGS sequence"/>
</dbReference>
<dbReference type="Pfam" id="PF00565">
    <property type="entry name" value="SNase"/>
    <property type="match status" value="1"/>
</dbReference>
<comment type="caution">
    <text evidence="3">The sequence shown here is derived from an EMBL/GenBank/DDBJ whole genome shotgun (WGS) entry which is preliminary data.</text>
</comment>
<dbReference type="Gene3D" id="2.40.50.90">
    <property type="match status" value="1"/>
</dbReference>
<protein>
    <recommendedName>
        <fullName evidence="2">TNase-like domain-containing protein</fullName>
    </recommendedName>
</protein>
<proteinExistence type="predicted"/>
<dbReference type="SMART" id="SM00318">
    <property type="entry name" value="SNc"/>
    <property type="match status" value="1"/>
</dbReference>
<gene>
    <name evidence="3" type="ORF">CYMTET_38811</name>
</gene>
<reference evidence="3 4" key="1">
    <citation type="journal article" date="2015" name="Genome Biol. Evol.">
        <title>Comparative Genomics of a Bacterivorous Green Alga Reveals Evolutionary Causalities and Consequences of Phago-Mixotrophic Mode of Nutrition.</title>
        <authorList>
            <person name="Burns J.A."/>
            <person name="Paasch A."/>
            <person name="Narechania A."/>
            <person name="Kim E."/>
        </authorList>
    </citation>
    <scope>NUCLEOTIDE SEQUENCE [LARGE SCALE GENOMIC DNA]</scope>
    <source>
        <strain evidence="3 4">PLY_AMNH</strain>
    </source>
</reference>
<name>A0AAE0CDC4_9CHLO</name>
<dbReference type="PANTHER" id="PTHR12302">
    <property type="entry name" value="EBNA2 BINDING PROTEIN P100"/>
    <property type="match status" value="1"/>
</dbReference>
<dbReference type="InterPro" id="IPR035437">
    <property type="entry name" value="SNase_OB-fold_sf"/>
</dbReference>
<dbReference type="PROSITE" id="PS50830">
    <property type="entry name" value="TNASE_3"/>
    <property type="match status" value="1"/>
</dbReference>
<feature type="region of interest" description="Disordered" evidence="1">
    <location>
        <begin position="43"/>
        <end position="73"/>
    </location>
</feature>
<accession>A0AAE0CDC4</accession>
<evidence type="ECO:0000256" key="1">
    <source>
        <dbReference type="SAM" id="MobiDB-lite"/>
    </source>
</evidence>
<evidence type="ECO:0000313" key="3">
    <source>
        <dbReference type="EMBL" id="KAK3251865.1"/>
    </source>
</evidence>
<dbReference type="InterPro" id="IPR016071">
    <property type="entry name" value="Staphylococal_nuclease_OB-fold"/>
</dbReference>
<feature type="domain" description="TNase-like" evidence="2">
    <location>
        <begin position="134"/>
        <end position="250"/>
    </location>
</feature>
<dbReference type="AlphaFoldDB" id="A0AAE0CDC4"/>
<sequence>MVSIPLGVSLLQCYGDNSRVARRGLPERRQLWSAKLSTRRCPERSRPARVMASNASVVDSRRDEKTSSCDMSPKSPHHFLLQTAVALVAACSTQLTPLPALAVSGAVSGAPAPSPAVVSGAPAPSPAVVSGAPRVIDGDTLQIGDARIRLYGVDAPESKQLCQDRQKKSYECGKIAGEKLAEKIGKNSVSCEVKNKDQYGRTVAVCRLGKEDLNEWLVKTGNAVAYQEFSKDYIAAETAARGAGKGVWQGEFQIPKEWRKDQKAAPNKPVTIDHPKGCDIKGNINSKGEKIFHVKGGQYYEATQIDKSGERWFCNDKEAVSAGWRASQR</sequence>
<keyword evidence="4" id="KW-1185">Reference proteome</keyword>
<dbReference type="EMBL" id="LGRX02025772">
    <property type="protein sequence ID" value="KAK3251865.1"/>
    <property type="molecule type" value="Genomic_DNA"/>
</dbReference>
<organism evidence="3 4">
    <name type="scientific">Cymbomonas tetramitiformis</name>
    <dbReference type="NCBI Taxonomy" id="36881"/>
    <lineage>
        <taxon>Eukaryota</taxon>
        <taxon>Viridiplantae</taxon>
        <taxon>Chlorophyta</taxon>
        <taxon>Pyramimonadophyceae</taxon>
        <taxon>Pyramimonadales</taxon>
        <taxon>Pyramimonadaceae</taxon>
        <taxon>Cymbomonas</taxon>
    </lineage>
</organism>
<dbReference type="PANTHER" id="PTHR12302:SF26">
    <property type="entry name" value="BLR1266 PROTEIN"/>
    <property type="match status" value="1"/>
</dbReference>
<dbReference type="SUPFAM" id="SSF50199">
    <property type="entry name" value="Staphylococcal nuclease"/>
    <property type="match status" value="1"/>
</dbReference>
<evidence type="ECO:0000313" key="4">
    <source>
        <dbReference type="Proteomes" id="UP001190700"/>
    </source>
</evidence>
<evidence type="ECO:0000259" key="2">
    <source>
        <dbReference type="PROSITE" id="PS50830"/>
    </source>
</evidence>